<keyword evidence="1" id="KW-0677">Repeat</keyword>
<feature type="domain" description="SLH" evidence="4">
    <location>
        <begin position="346"/>
        <end position="402"/>
    </location>
</feature>
<evidence type="ECO:0000313" key="6">
    <source>
        <dbReference type="Proteomes" id="UP000723714"/>
    </source>
</evidence>
<sequence>MKRVKYLIVLVLSCCLLSGQVVFAEELSDSVVDEVKLTDETEEVGEPEQAEVPEVDSAQVEVPEVDSAQNEVETEGLKEVAPRENNEISAQAESPQIIVDTDSIMLSTFIVHVDERFIMSFKLVNKTNIFDGTDSKIILENADGGEFNFPIYYDNRSDTYIGTGSLESWSVGEEVDISVKSINLSTSTGKSCTIVNSQIENMEGENVQDLSGFDFIFVNKKYPFRDVAPGVWYQGTVDLVNYLEIMTGTREDKFAPTSVLSRAQFATIIYRMEDCPAVEYNTSFRDVPKGQFYTDAVIWANKAGIITGYNSRTFGPVDSITREQMATMMYRYGKYKGFDVSGQADLSGFPDYQSITNYARDAISWANYEEIITGDGGKINPHGKVSRAVCATIIVRFLNAYL</sequence>
<dbReference type="InterPro" id="IPR051465">
    <property type="entry name" value="Cell_Envelope_Struct_Comp"/>
</dbReference>
<feature type="region of interest" description="Disordered" evidence="2">
    <location>
        <begin position="40"/>
        <end position="59"/>
    </location>
</feature>
<feature type="domain" description="SLH" evidence="4">
    <location>
        <begin position="280"/>
        <end position="343"/>
    </location>
</feature>
<proteinExistence type="predicted"/>
<protein>
    <submittedName>
        <fullName evidence="5">S-layer homology domain-containing protein</fullName>
    </submittedName>
</protein>
<dbReference type="PANTHER" id="PTHR43308">
    <property type="entry name" value="OUTER MEMBRANE PROTEIN ALPHA-RELATED"/>
    <property type="match status" value="1"/>
</dbReference>
<feature type="signal peptide" evidence="3">
    <location>
        <begin position="1"/>
        <end position="24"/>
    </location>
</feature>
<comment type="caution">
    <text evidence="5">The sequence shown here is derived from an EMBL/GenBank/DDBJ whole genome shotgun (WGS) entry which is preliminary data.</text>
</comment>
<dbReference type="Pfam" id="PF00395">
    <property type="entry name" value="SLH"/>
    <property type="match status" value="3"/>
</dbReference>
<organism evidence="5 6">
    <name type="scientific">Faecalicatena faecalis</name>
    <dbReference type="NCBI Taxonomy" id="2726362"/>
    <lineage>
        <taxon>Bacteria</taxon>
        <taxon>Bacillati</taxon>
        <taxon>Bacillota</taxon>
        <taxon>Clostridia</taxon>
        <taxon>Lachnospirales</taxon>
        <taxon>Lachnospiraceae</taxon>
        <taxon>Faecalicatena</taxon>
    </lineage>
</organism>
<feature type="compositionally biased region" description="Acidic residues" evidence="2">
    <location>
        <begin position="40"/>
        <end position="54"/>
    </location>
</feature>
<keyword evidence="3" id="KW-0732">Signal</keyword>
<keyword evidence="6" id="KW-1185">Reference proteome</keyword>
<gene>
    <name evidence="5" type="ORF">HGO97_011700</name>
</gene>
<feature type="chain" id="PRO_5046347382" evidence="3">
    <location>
        <begin position="25"/>
        <end position="402"/>
    </location>
</feature>
<evidence type="ECO:0000259" key="4">
    <source>
        <dbReference type="PROSITE" id="PS51272"/>
    </source>
</evidence>
<dbReference type="EMBL" id="JABACJ020000010">
    <property type="protein sequence ID" value="MBU3876475.1"/>
    <property type="molecule type" value="Genomic_DNA"/>
</dbReference>
<evidence type="ECO:0000313" key="5">
    <source>
        <dbReference type="EMBL" id="MBU3876475.1"/>
    </source>
</evidence>
<dbReference type="RefSeq" id="WP_216241853.1">
    <property type="nucleotide sequence ID" value="NZ_JABACJ020000010.1"/>
</dbReference>
<dbReference type="PROSITE" id="PS51272">
    <property type="entry name" value="SLH"/>
    <property type="match status" value="3"/>
</dbReference>
<dbReference type="Proteomes" id="UP000723714">
    <property type="component" value="Unassembled WGS sequence"/>
</dbReference>
<feature type="domain" description="SLH" evidence="4">
    <location>
        <begin position="220"/>
        <end position="279"/>
    </location>
</feature>
<evidence type="ECO:0000256" key="1">
    <source>
        <dbReference type="ARBA" id="ARBA00022737"/>
    </source>
</evidence>
<accession>A0ABS6D580</accession>
<name>A0ABS6D580_9FIRM</name>
<dbReference type="InterPro" id="IPR001119">
    <property type="entry name" value="SLH_dom"/>
</dbReference>
<evidence type="ECO:0000256" key="3">
    <source>
        <dbReference type="SAM" id="SignalP"/>
    </source>
</evidence>
<evidence type="ECO:0000256" key="2">
    <source>
        <dbReference type="SAM" id="MobiDB-lite"/>
    </source>
</evidence>
<reference evidence="5 6" key="1">
    <citation type="submission" date="2021-06" db="EMBL/GenBank/DDBJ databases">
        <title>Faecalicatena sp. nov. isolated from porcine feces.</title>
        <authorList>
            <person name="Oh B.S."/>
            <person name="Lee J.H."/>
        </authorList>
    </citation>
    <scope>NUCLEOTIDE SEQUENCE [LARGE SCALE GENOMIC DNA]</scope>
    <source>
        <strain evidence="5 6">AGMB00832</strain>
    </source>
</reference>